<reference evidence="4" key="1">
    <citation type="submission" date="2016-10" db="EMBL/GenBank/DDBJ databases">
        <authorList>
            <person name="Varghese N."/>
            <person name="Submissions S."/>
        </authorList>
    </citation>
    <scope>NUCLEOTIDE SEQUENCE [LARGE SCALE GENOMIC DNA]</scope>
    <source>
        <strain evidence="4">CGMCC 1.6494</strain>
    </source>
</reference>
<dbReference type="STRING" id="416873.SAMN04487951_109183"/>
<feature type="domain" description="ABC-type transport auxiliary lipoprotein component" evidence="2">
    <location>
        <begin position="31"/>
        <end position="185"/>
    </location>
</feature>
<dbReference type="RefSeq" id="WP_089706903.1">
    <property type="nucleotide sequence ID" value="NZ_FNII01000009.1"/>
</dbReference>
<dbReference type="Gene3D" id="3.40.50.10610">
    <property type="entry name" value="ABC-type transport auxiliary lipoprotein component"/>
    <property type="match status" value="1"/>
</dbReference>
<dbReference type="OrthoDB" id="5600407at2"/>
<feature type="signal peptide" evidence="1">
    <location>
        <begin position="1"/>
        <end position="22"/>
    </location>
</feature>
<proteinExistence type="predicted"/>
<evidence type="ECO:0000313" key="4">
    <source>
        <dbReference type="Proteomes" id="UP000199677"/>
    </source>
</evidence>
<evidence type="ECO:0000256" key="1">
    <source>
        <dbReference type="SAM" id="SignalP"/>
    </source>
</evidence>
<accession>A0A1H0FAS5</accession>
<dbReference type="SUPFAM" id="SSF159594">
    <property type="entry name" value="XCC0632-like"/>
    <property type="match status" value="1"/>
</dbReference>
<protein>
    <recommendedName>
        <fullName evidence="2">ABC-type transport auxiliary lipoprotein component domain-containing protein</fullName>
    </recommendedName>
</protein>
<evidence type="ECO:0000313" key="3">
    <source>
        <dbReference type="EMBL" id="SDN91701.1"/>
    </source>
</evidence>
<dbReference type="AlphaFoldDB" id="A0A1H0FAS5"/>
<dbReference type="Proteomes" id="UP000199677">
    <property type="component" value="Unassembled WGS sequence"/>
</dbReference>
<feature type="chain" id="PRO_5011558119" description="ABC-type transport auxiliary lipoprotein component domain-containing protein" evidence="1">
    <location>
        <begin position="23"/>
        <end position="196"/>
    </location>
</feature>
<gene>
    <name evidence="3" type="ORF">SAMN04487951_109183</name>
</gene>
<keyword evidence="1" id="KW-0732">Signal</keyword>
<dbReference type="Pfam" id="PF03886">
    <property type="entry name" value="ABC_trans_aux"/>
    <property type="match status" value="1"/>
</dbReference>
<sequence>MRYLSRKLVVMLLLPLLLSACASNTPSASRYVLPGGQLSSPPSVPEGTLEVTKPRLPHYLDVEGIVMQTDDITLREANDHQWAEALGRQLEHGLRARLSNALPSWRIVHDASGDAGALTLRLEVDKFQGRHDGLAIASGQWQLLNQQGDVLAMETFDADTPLEEDGYPALVRALGKSWDTVGEQISQAIKNVRQNG</sequence>
<keyword evidence="4" id="KW-1185">Reference proteome</keyword>
<dbReference type="InterPro" id="IPR005586">
    <property type="entry name" value="ABC_trans_aux"/>
</dbReference>
<dbReference type="PROSITE" id="PS51257">
    <property type="entry name" value="PROKAR_LIPOPROTEIN"/>
    <property type="match status" value="1"/>
</dbReference>
<name>A0A1H0FAS5_9GAMM</name>
<evidence type="ECO:0000259" key="2">
    <source>
        <dbReference type="Pfam" id="PF03886"/>
    </source>
</evidence>
<organism evidence="3 4">
    <name type="scientific">Vreelandella arcis</name>
    <dbReference type="NCBI Taxonomy" id="416873"/>
    <lineage>
        <taxon>Bacteria</taxon>
        <taxon>Pseudomonadati</taxon>
        <taxon>Pseudomonadota</taxon>
        <taxon>Gammaproteobacteria</taxon>
        <taxon>Oceanospirillales</taxon>
        <taxon>Halomonadaceae</taxon>
        <taxon>Vreelandella</taxon>
    </lineage>
</organism>
<dbReference type="EMBL" id="FNII01000009">
    <property type="protein sequence ID" value="SDN91701.1"/>
    <property type="molecule type" value="Genomic_DNA"/>
</dbReference>